<sequence>MDFSVVAVAREDDSPIEEPLRVAVAADRLGYREVWAGEGPTWDSFVLAAAIGRATERVALTAGPVAVSVREPFGIARGAASVAAVTGRPVGVALGTSSKRVVEGVHGVPRVRPAAAMEACAAALRVFLHGEPGEPIVPGSVFPRRLPPPGGPLTVAAFGDRAVATAATHADRMLLDIVSPDQVRTLRAKLTAAAERAGRTPPTLASWLPAAVDPDPESLAQVLRSVAGYLTVPGYSDMFEAAGFGEAVELARTGADPGTLVRALPAAAAGTVGLVGDLDAVRARVAEYADAGLDEIALVPATAADPGGERTLTAFRQAW</sequence>
<evidence type="ECO:0000313" key="4">
    <source>
        <dbReference type="Proteomes" id="UP000053429"/>
    </source>
</evidence>
<reference evidence="3 4" key="1">
    <citation type="submission" date="2015-10" db="EMBL/GenBank/DDBJ databases">
        <title>Draft genome sequence of Streptomyces caeruleatus NRRL B-24802, type strain for the species Streptomyces caeruleatus.</title>
        <authorList>
            <person name="Ruckert C."/>
            <person name="Winkler A."/>
            <person name="Kalinowski J."/>
            <person name="Kampfer P."/>
            <person name="Glaeser S."/>
        </authorList>
    </citation>
    <scope>NUCLEOTIDE SEQUENCE [LARGE SCALE GENOMIC DNA]</scope>
    <source>
        <strain evidence="3 4">NRRL B-24802</strain>
    </source>
</reference>
<dbReference type="RefSeq" id="WP_062724432.1">
    <property type="nucleotide sequence ID" value="NZ_KQ948943.1"/>
</dbReference>
<comment type="caution">
    <text evidence="3">The sequence shown here is derived from an EMBL/GenBank/DDBJ whole genome shotgun (WGS) entry which is preliminary data.</text>
</comment>
<evidence type="ECO:0000259" key="2">
    <source>
        <dbReference type="Pfam" id="PF00296"/>
    </source>
</evidence>
<accession>A0A101TIG2</accession>
<feature type="domain" description="Luciferase-like" evidence="2">
    <location>
        <begin position="1"/>
        <end position="294"/>
    </location>
</feature>
<evidence type="ECO:0000256" key="1">
    <source>
        <dbReference type="ARBA" id="ARBA00023002"/>
    </source>
</evidence>
<dbReference type="GO" id="GO:0016705">
    <property type="term" value="F:oxidoreductase activity, acting on paired donors, with incorporation or reduction of molecular oxygen"/>
    <property type="evidence" value="ECO:0007669"/>
    <property type="project" value="InterPro"/>
</dbReference>
<dbReference type="InterPro" id="IPR022526">
    <property type="entry name" value="F420_Rv3093c"/>
</dbReference>
<dbReference type="AlphaFoldDB" id="A0A101TIG2"/>
<gene>
    <name evidence="3" type="ORF">AQJ67_40075</name>
</gene>
<name>A0A101TIG2_9ACTN</name>
<keyword evidence="4" id="KW-1185">Reference proteome</keyword>
<organism evidence="3 4">
    <name type="scientific">Streptomyces caeruleatus</name>
    <dbReference type="NCBI Taxonomy" id="661399"/>
    <lineage>
        <taxon>Bacteria</taxon>
        <taxon>Bacillati</taxon>
        <taxon>Actinomycetota</taxon>
        <taxon>Actinomycetes</taxon>
        <taxon>Kitasatosporales</taxon>
        <taxon>Streptomycetaceae</taxon>
        <taxon>Streptomyces</taxon>
    </lineage>
</organism>
<dbReference type="PANTHER" id="PTHR43244:SF1">
    <property type="entry name" value="5,10-METHYLENETETRAHYDROMETHANOPTERIN REDUCTASE"/>
    <property type="match status" value="1"/>
</dbReference>
<dbReference type="InterPro" id="IPR036661">
    <property type="entry name" value="Luciferase-like_sf"/>
</dbReference>
<dbReference type="Proteomes" id="UP000053429">
    <property type="component" value="Unassembled WGS sequence"/>
</dbReference>
<dbReference type="OrthoDB" id="5729035at2"/>
<dbReference type="Pfam" id="PF00296">
    <property type="entry name" value="Bac_luciferase"/>
    <property type="match status" value="1"/>
</dbReference>
<dbReference type="STRING" id="661399.AQJ67_40075"/>
<keyword evidence="1" id="KW-0560">Oxidoreductase</keyword>
<dbReference type="InterPro" id="IPR011251">
    <property type="entry name" value="Luciferase-like_dom"/>
</dbReference>
<dbReference type="NCBIfam" id="TIGR03841">
    <property type="entry name" value="F420_Rv3093c"/>
    <property type="match status" value="1"/>
</dbReference>
<protein>
    <submittedName>
        <fullName evidence="3">LLM class F420-dependent oxidoreductase</fullName>
    </submittedName>
</protein>
<dbReference type="Gene3D" id="3.20.20.30">
    <property type="entry name" value="Luciferase-like domain"/>
    <property type="match status" value="1"/>
</dbReference>
<dbReference type="EMBL" id="LMWY01000057">
    <property type="protein sequence ID" value="KUN92897.1"/>
    <property type="molecule type" value="Genomic_DNA"/>
</dbReference>
<evidence type="ECO:0000313" key="3">
    <source>
        <dbReference type="EMBL" id="KUN92897.1"/>
    </source>
</evidence>
<proteinExistence type="predicted"/>
<dbReference type="InterPro" id="IPR050564">
    <property type="entry name" value="F420-G6PD/mer"/>
</dbReference>
<dbReference type="SUPFAM" id="SSF51679">
    <property type="entry name" value="Bacterial luciferase-like"/>
    <property type="match status" value="1"/>
</dbReference>
<dbReference type="PANTHER" id="PTHR43244">
    <property type="match status" value="1"/>
</dbReference>